<protein>
    <recommendedName>
        <fullName evidence="5">Zinc ribbon domain-containing protein</fullName>
    </recommendedName>
</protein>
<keyword evidence="2" id="KW-0472">Membrane</keyword>
<dbReference type="PANTHER" id="PTHR42746">
    <property type="entry name" value="DIADENOSINE 5',5'''-P1,P4-TETRAPHOSPHATE PHOSPHORYLASE"/>
    <property type="match status" value="1"/>
</dbReference>
<comment type="caution">
    <text evidence="3">The sequence shown here is derived from an EMBL/GenBank/DDBJ whole genome shotgun (WGS) entry which is preliminary data.</text>
</comment>
<accession>A0ABQ3S2B5</accession>
<feature type="region of interest" description="Disordered" evidence="1">
    <location>
        <begin position="1"/>
        <end position="146"/>
    </location>
</feature>
<feature type="transmembrane region" description="Helical" evidence="2">
    <location>
        <begin position="267"/>
        <end position="285"/>
    </location>
</feature>
<organism evidence="3 4">
    <name type="scientific">Streptomyces asoensis</name>
    <dbReference type="NCBI Taxonomy" id="249586"/>
    <lineage>
        <taxon>Bacteria</taxon>
        <taxon>Bacillati</taxon>
        <taxon>Actinomycetota</taxon>
        <taxon>Actinomycetes</taxon>
        <taxon>Kitasatosporales</taxon>
        <taxon>Streptomycetaceae</taxon>
        <taxon>Streptomyces</taxon>
    </lineage>
</organism>
<dbReference type="InterPro" id="IPR008979">
    <property type="entry name" value="Galactose-bd-like_sf"/>
</dbReference>
<feature type="compositionally biased region" description="Low complexity" evidence="1">
    <location>
        <begin position="12"/>
        <end position="35"/>
    </location>
</feature>
<gene>
    <name evidence="3" type="ORF">Saso_39010</name>
</gene>
<feature type="compositionally biased region" description="Gly residues" evidence="1">
    <location>
        <begin position="1"/>
        <end position="11"/>
    </location>
</feature>
<dbReference type="NCBIfam" id="NF047619">
    <property type="entry name" value="NADase_discoid"/>
    <property type="match status" value="1"/>
</dbReference>
<feature type="compositionally biased region" description="Acidic residues" evidence="1">
    <location>
        <begin position="90"/>
        <end position="102"/>
    </location>
</feature>
<dbReference type="InterPro" id="IPR053364">
    <property type="entry name" value="Fork-head_TF_regulator"/>
</dbReference>
<feature type="compositionally biased region" description="Low complexity" evidence="1">
    <location>
        <begin position="44"/>
        <end position="54"/>
    </location>
</feature>
<sequence length="449" mass="46335">MAHGSGAGSGSAPGSTTAHGSTAGHGQATGHSAAAGHGGGVAQGPGTAHAAGAASDGGSGPGHRPAQGTVLAASPPTPPAPAASAAAPAADDDHDPDDEDTTETPLPVIPPEDGTAAPSGTAPAAAHPPAPDATAPTAPVPAAAPAPALGDTMAARARSLLVPVADAEPRPAAPPSVAPVLPGRPVADRPQVRAPGPVQGEQFGVACPWCATPNNPDRHFCVRCAMPMTLEDRSSLRLPWWRRLFHRNREAHWAGDRPRLRRTFDRILSWVVAAVVLTLVIIAGVNTPAAIQATRDHFAKRAPVAPDSFAASRSYPGHKPELAFDKINNSWWGPGVSQSGEGEWIEARFDEPTRLLDLIITSGTSVRPDQLTQSALPHRIKATITLKDGKTTTREIVLDQSSGGQRRAFRVGEVTKVRFTIESSYMASPSKQVSIAEIEFFGPSSANAT</sequence>
<dbReference type="RefSeq" id="WP_229901341.1">
    <property type="nucleotide sequence ID" value="NZ_BMSI01000008.1"/>
</dbReference>
<keyword evidence="4" id="KW-1185">Reference proteome</keyword>
<evidence type="ECO:0000313" key="3">
    <source>
        <dbReference type="EMBL" id="GHI62251.1"/>
    </source>
</evidence>
<feature type="region of interest" description="Disordered" evidence="1">
    <location>
        <begin position="166"/>
        <end position="195"/>
    </location>
</feature>
<dbReference type="EMBL" id="BNEB01000003">
    <property type="protein sequence ID" value="GHI62251.1"/>
    <property type="molecule type" value="Genomic_DNA"/>
</dbReference>
<dbReference type="GeneID" id="91471769"/>
<evidence type="ECO:0000313" key="4">
    <source>
        <dbReference type="Proteomes" id="UP000649259"/>
    </source>
</evidence>
<dbReference type="Gene3D" id="2.60.120.260">
    <property type="entry name" value="Galactose-binding domain-like"/>
    <property type="match status" value="1"/>
</dbReference>
<dbReference type="Proteomes" id="UP000649259">
    <property type="component" value="Unassembled WGS sequence"/>
</dbReference>
<dbReference type="SUPFAM" id="SSF49785">
    <property type="entry name" value="Galactose-binding domain-like"/>
    <property type="match status" value="1"/>
</dbReference>
<evidence type="ECO:0000256" key="1">
    <source>
        <dbReference type="SAM" id="MobiDB-lite"/>
    </source>
</evidence>
<reference evidence="4" key="1">
    <citation type="submission" date="2023-07" db="EMBL/GenBank/DDBJ databases">
        <title>Whole genome shotgun sequence of Streptomyces cacaoi subsp. asoensis NBRC 13813.</title>
        <authorList>
            <person name="Komaki H."/>
            <person name="Tamura T."/>
        </authorList>
    </citation>
    <scope>NUCLEOTIDE SEQUENCE [LARGE SCALE GENOMIC DNA]</scope>
    <source>
        <strain evidence="4">NBRC 13813</strain>
    </source>
</reference>
<keyword evidence="2" id="KW-0812">Transmembrane</keyword>
<keyword evidence="2" id="KW-1133">Transmembrane helix</keyword>
<evidence type="ECO:0000256" key="2">
    <source>
        <dbReference type="SAM" id="Phobius"/>
    </source>
</evidence>
<proteinExistence type="predicted"/>
<evidence type="ECO:0008006" key="5">
    <source>
        <dbReference type="Google" id="ProtNLM"/>
    </source>
</evidence>
<name>A0ABQ3S2B5_9ACTN</name>
<feature type="compositionally biased region" description="Low complexity" evidence="1">
    <location>
        <begin position="113"/>
        <end position="125"/>
    </location>
</feature>
<dbReference type="InterPro" id="IPR057561">
    <property type="entry name" value="NADase_transloc"/>
</dbReference>
<dbReference type="PANTHER" id="PTHR42746:SF2">
    <property type="entry name" value="DIADENOSINE 5',5'''-P1,P4-TETRAPHOSPHATE PHOSPHORYLASE 2-RELATED"/>
    <property type="match status" value="1"/>
</dbReference>